<proteinExistence type="predicted"/>
<feature type="compositionally biased region" description="Polar residues" evidence="1">
    <location>
        <begin position="33"/>
        <end position="42"/>
    </location>
</feature>
<gene>
    <name evidence="2" type="ORF">KIL84_006705</name>
</gene>
<feature type="region of interest" description="Disordered" evidence="1">
    <location>
        <begin position="1"/>
        <end position="49"/>
    </location>
</feature>
<name>A0A9D4APM9_9SAUR</name>
<dbReference type="PANTHER" id="PTHR28660:SF1">
    <property type="entry name" value="COILED-COIL DOMAIN-CONTAINING PROTEIN 73"/>
    <property type="match status" value="1"/>
</dbReference>
<evidence type="ECO:0000313" key="2">
    <source>
        <dbReference type="EMBL" id="KAH1171087.1"/>
    </source>
</evidence>
<dbReference type="Pfam" id="PF15818">
    <property type="entry name" value="CCDC73"/>
    <property type="match status" value="1"/>
</dbReference>
<evidence type="ECO:0000256" key="1">
    <source>
        <dbReference type="SAM" id="MobiDB-lite"/>
    </source>
</evidence>
<comment type="caution">
    <text evidence="2">The sequence shown here is derived from an EMBL/GenBank/DDBJ whole genome shotgun (WGS) entry which is preliminary data.</text>
</comment>
<sequence length="223" mass="26243">MRQIDTRKLFQMPQLHEESFEEQEAKVDKEVTPKTNISSSSPDKAVMSPPPSYADDFKQFQDLMKWIADLLQIPLEEDAEINYEDQINKIIMEKQELEWQKLQARTFTMEEEKGKYQLAIETKEKEIDGLKKTLKTLQISKYTLQKKLNEMDQKLQLHIMAKEEHHKKLNEVEKCYATITCQFGMIKGAHEKLEQNVLEALQLNKKLASVNKRQESEIDNLKE</sequence>
<dbReference type="AlphaFoldDB" id="A0A9D4APM9"/>
<protein>
    <submittedName>
        <fullName evidence="2">Uncharacterized protein</fullName>
    </submittedName>
</protein>
<dbReference type="EMBL" id="JAHDVG010000483">
    <property type="protein sequence ID" value="KAH1171087.1"/>
    <property type="molecule type" value="Genomic_DNA"/>
</dbReference>
<dbReference type="PANTHER" id="PTHR28660">
    <property type="entry name" value="COILED-COIL DOMAIN-CONTAINING PROTEIN 73"/>
    <property type="match status" value="1"/>
</dbReference>
<keyword evidence="3" id="KW-1185">Reference proteome</keyword>
<dbReference type="Proteomes" id="UP000827986">
    <property type="component" value="Unassembled WGS sequence"/>
</dbReference>
<feature type="non-terminal residue" evidence="2">
    <location>
        <position position="1"/>
    </location>
</feature>
<organism evidence="2 3">
    <name type="scientific">Mauremys mutica</name>
    <name type="common">yellowpond turtle</name>
    <dbReference type="NCBI Taxonomy" id="74926"/>
    <lineage>
        <taxon>Eukaryota</taxon>
        <taxon>Metazoa</taxon>
        <taxon>Chordata</taxon>
        <taxon>Craniata</taxon>
        <taxon>Vertebrata</taxon>
        <taxon>Euteleostomi</taxon>
        <taxon>Archelosauria</taxon>
        <taxon>Testudinata</taxon>
        <taxon>Testudines</taxon>
        <taxon>Cryptodira</taxon>
        <taxon>Durocryptodira</taxon>
        <taxon>Testudinoidea</taxon>
        <taxon>Geoemydidae</taxon>
        <taxon>Geoemydinae</taxon>
        <taxon>Mauremys</taxon>
    </lineage>
</organism>
<dbReference type="InterPro" id="IPR031650">
    <property type="entry name" value="CCDC73"/>
</dbReference>
<evidence type="ECO:0000313" key="3">
    <source>
        <dbReference type="Proteomes" id="UP000827986"/>
    </source>
</evidence>
<reference evidence="2" key="1">
    <citation type="submission" date="2021-09" db="EMBL/GenBank/DDBJ databases">
        <title>The genome of Mauremys mutica provides insights into the evolution of semi-aquatic lifestyle.</title>
        <authorList>
            <person name="Gong S."/>
            <person name="Gao Y."/>
        </authorList>
    </citation>
    <scope>NUCLEOTIDE SEQUENCE</scope>
    <source>
        <strain evidence="2">MM-2020</strain>
        <tissue evidence="2">Muscle</tissue>
    </source>
</reference>
<accession>A0A9D4APM9</accession>
<feature type="compositionally biased region" description="Basic and acidic residues" evidence="1">
    <location>
        <begin position="15"/>
        <end position="32"/>
    </location>
</feature>